<proteinExistence type="predicted"/>
<dbReference type="GO" id="GO:0043565">
    <property type="term" value="F:sequence-specific DNA binding"/>
    <property type="evidence" value="ECO:0007669"/>
    <property type="project" value="InterPro"/>
</dbReference>
<keyword evidence="2" id="KW-0238">DNA-binding</keyword>
<evidence type="ECO:0000256" key="2">
    <source>
        <dbReference type="ARBA" id="ARBA00023125"/>
    </source>
</evidence>
<dbReference type="OrthoDB" id="4411089at2"/>
<dbReference type="PROSITE" id="PS50956">
    <property type="entry name" value="HTH_ASNC_2"/>
    <property type="match status" value="1"/>
</dbReference>
<dbReference type="GeneID" id="84895386"/>
<dbReference type="SUPFAM" id="SSF54909">
    <property type="entry name" value="Dimeric alpha+beta barrel"/>
    <property type="match status" value="1"/>
</dbReference>
<dbReference type="PRINTS" id="PR00033">
    <property type="entry name" value="HTHASNC"/>
</dbReference>
<evidence type="ECO:0000313" key="5">
    <source>
        <dbReference type="EMBL" id="ALE19398.1"/>
    </source>
</evidence>
<keyword evidence="1" id="KW-0805">Transcription regulation</keyword>
<dbReference type="InterPro" id="IPR011008">
    <property type="entry name" value="Dimeric_a/b-barrel"/>
</dbReference>
<sequence>MDSSPIEPPQLDEVDRKILQILREDGDIANKDLAARVGIAPSTASARVKALTDSGVIRGVHADIDPQLIGRGLQAMIAVRLHAGSRMGMDTFGKTMASLRGVQDVYFVSGIDDYLIYVCMRDTTELSDFVAHQLNNNPVVASTQTMLIFEHHRSTS</sequence>
<dbReference type="STRING" id="1528099.AL705_07500"/>
<gene>
    <name evidence="5" type="ORF">AL705_07500</name>
</gene>
<evidence type="ECO:0000313" key="6">
    <source>
        <dbReference type="Proteomes" id="UP000068137"/>
    </source>
</evidence>
<dbReference type="Gene3D" id="1.10.10.10">
    <property type="entry name" value="Winged helix-like DNA-binding domain superfamily/Winged helix DNA-binding domain"/>
    <property type="match status" value="1"/>
</dbReference>
<dbReference type="GO" id="GO:0005829">
    <property type="term" value="C:cytosol"/>
    <property type="evidence" value="ECO:0007669"/>
    <property type="project" value="TreeGrafter"/>
</dbReference>
<dbReference type="GO" id="GO:0043200">
    <property type="term" value="P:response to amino acid"/>
    <property type="evidence" value="ECO:0007669"/>
    <property type="project" value="TreeGrafter"/>
</dbReference>
<evidence type="ECO:0000256" key="3">
    <source>
        <dbReference type="ARBA" id="ARBA00023163"/>
    </source>
</evidence>
<dbReference type="PANTHER" id="PTHR30154">
    <property type="entry name" value="LEUCINE-RESPONSIVE REGULATORY PROTEIN"/>
    <property type="match status" value="1"/>
</dbReference>
<dbReference type="InterPro" id="IPR019888">
    <property type="entry name" value="Tscrpt_reg_AsnC-like"/>
</dbReference>
<dbReference type="SMART" id="SM00344">
    <property type="entry name" value="HTH_ASNC"/>
    <property type="match status" value="1"/>
</dbReference>
<dbReference type="AlphaFoldDB" id="A0A0M4N0F9"/>
<accession>A0A0M4N0F9</accession>
<evidence type="ECO:0000256" key="1">
    <source>
        <dbReference type="ARBA" id="ARBA00023015"/>
    </source>
</evidence>
<dbReference type="EMBL" id="CP012390">
    <property type="protein sequence ID" value="ALE19398.1"/>
    <property type="molecule type" value="Genomic_DNA"/>
</dbReference>
<dbReference type="SUPFAM" id="SSF46785">
    <property type="entry name" value="Winged helix' DNA-binding domain"/>
    <property type="match status" value="1"/>
</dbReference>
<dbReference type="Gene3D" id="3.30.70.920">
    <property type="match status" value="1"/>
</dbReference>
<dbReference type="Proteomes" id="UP000068137">
    <property type="component" value="Chromosome"/>
</dbReference>
<keyword evidence="3" id="KW-0804">Transcription</keyword>
<protein>
    <recommendedName>
        <fullName evidence="4">HTH asnC-type domain-containing protein</fullName>
    </recommendedName>
</protein>
<dbReference type="InterPro" id="IPR011991">
    <property type="entry name" value="ArsR-like_HTH"/>
</dbReference>
<feature type="domain" description="HTH asnC-type" evidence="4">
    <location>
        <begin position="11"/>
        <end position="72"/>
    </location>
</feature>
<evidence type="ECO:0000259" key="4">
    <source>
        <dbReference type="PROSITE" id="PS50956"/>
    </source>
</evidence>
<dbReference type="PANTHER" id="PTHR30154:SF54">
    <property type="entry name" value="POSSIBLE TRANSCRIPTIONAL REGULATORY PROTEIN (PROBABLY LRP_ASNC-FAMILY)"/>
    <property type="match status" value="1"/>
</dbReference>
<dbReference type="Pfam" id="PF13412">
    <property type="entry name" value="HTH_24"/>
    <property type="match status" value="1"/>
</dbReference>
<dbReference type="InterPro" id="IPR036390">
    <property type="entry name" value="WH_DNA-bd_sf"/>
</dbReference>
<dbReference type="InterPro" id="IPR019887">
    <property type="entry name" value="Tscrpt_reg_AsnC/Lrp_C"/>
</dbReference>
<dbReference type="Pfam" id="PF01037">
    <property type="entry name" value="AsnC_trans_reg"/>
    <property type="match status" value="1"/>
</dbReference>
<dbReference type="InterPro" id="IPR000485">
    <property type="entry name" value="AsnC-type_HTH_dom"/>
</dbReference>
<dbReference type="RefSeq" id="WP_053962468.1">
    <property type="nucleotide sequence ID" value="NZ_CAMJVL010000003.1"/>
</dbReference>
<name>A0A0M4N0F9_9ACTN</name>
<dbReference type="KEGG" id="cbq:AL705_07500"/>
<reference evidence="5 6" key="1">
    <citation type="journal article" date="2015" name="Genome Announc.">
        <title>Complete Genome Sequences for Two Strains of a Novel Fastidious, Partially Acid-Fast, Gram-Positive Corynebacterineae Bacterium, Derived from Human Clinical Samples.</title>
        <authorList>
            <person name="Nicholson A.C."/>
            <person name="Bell M."/>
            <person name="Humrighouse B.W."/>
            <person name="McQuiston J.R."/>
        </authorList>
    </citation>
    <scope>NUCLEOTIDE SEQUENCE [LARGE SCALE GENOMIC DNA]</scope>
    <source>
        <strain evidence="5 6">X1698</strain>
    </source>
</reference>
<organism evidence="5 6">
    <name type="scientific">Lawsonella clevelandensis</name>
    <dbReference type="NCBI Taxonomy" id="1528099"/>
    <lineage>
        <taxon>Bacteria</taxon>
        <taxon>Bacillati</taxon>
        <taxon>Actinomycetota</taxon>
        <taxon>Actinomycetes</taxon>
        <taxon>Mycobacteriales</taxon>
        <taxon>Lawsonellaceae</taxon>
        <taxon>Lawsonella</taxon>
    </lineage>
</organism>
<dbReference type="InterPro" id="IPR036388">
    <property type="entry name" value="WH-like_DNA-bd_sf"/>
</dbReference>
<dbReference type="CDD" id="cd00090">
    <property type="entry name" value="HTH_ARSR"/>
    <property type="match status" value="1"/>
</dbReference>